<evidence type="ECO:0000313" key="7">
    <source>
        <dbReference type="Proteomes" id="UP000653127"/>
    </source>
</evidence>
<evidence type="ECO:0000313" key="6">
    <source>
        <dbReference type="EMBL" id="MBC8545327.1"/>
    </source>
</evidence>
<dbReference type="EMBL" id="JACRST010000001">
    <property type="protein sequence ID" value="MBC8545327.1"/>
    <property type="molecule type" value="Genomic_DNA"/>
</dbReference>
<dbReference type="PANTHER" id="PTHR46233">
    <property type="entry name" value="HYDROXYACYLGLUTATHIONE HYDROLASE GLOC"/>
    <property type="match status" value="1"/>
</dbReference>
<feature type="domain" description="Metallo-beta-lactamase" evidence="5">
    <location>
        <begin position="12"/>
        <end position="189"/>
    </location>
</feature>
<dbReference type="InterPro" id="IPR036866">
    <property type="entry name" value="RibonucZ/Hydroxyglut_hydro"/>
</dbReference>
<dbReference type="CDD" id="cd06262">
    <property type="entry name" value="metallo-hydrolase-like_MBL-fold"/>
    <property type="match status" value="1"/>
</dbReference>
<name>A0A926HYY2_9FIRM</name>
<dbReference type="Gene3D" id="3.60.15.10">
    <property type="entry name" value="Ribonuclease Z/Hydroxyacylglutathione hydrolase-like"/>
    <property type="match status" value="1"/>
</dbReference>
<evidence type="ECO:0000259" key="5">
    <source>
        <dbReference type="SMART" id="SM00849"/>
    </source>
</evidence>
<keyword evidence="7" id="KW-1185">Reference proteome</keyword>
<dbReference type="SUPFAM" id="SSF56281">
    <property type="entry name" value="Metallo-hydrolase/oxidoreductase"/>
    <property type="match status" value="1"/>
</dbReference>
<dbReference type="PANTHER" id="PTHR46233:SF3">
    <property type="entry name" value="HYDROXYACYLGLUTATHIONE HYDROLASE GLOC"/>
    <property type="match status" value="1"/>
</dbReference>
<comment type="caution">
    <text evidence="6">The sequence shown here is derived from an EMBL/GenBank/DDBJ whole genome shotgun (WGS) entry which is preliminary data.</text>
</comment>
<dbReference type="AlphaFoldDB" id="A0A926HYY2"/>
<dbReference type="SMART" id="SM00849">
    <property type="entry name" value="Lactamase_B"/>
    <property type="match status" value="1"/>
</dbReference>
<accession>A0A926HYY2</accession>
<dbReference type="RefSeq" id="WP_249281486.1">
    <property type="nucleotide sequence ID" value="NZ_JACRST010000001.1"/>
</dbReference>
<keyword evidence="4" id="KW-0862">Zinc</keyword>
<keyword evidence="3" id="KW-0378">Hydrolase</keyword>
<comment type="cofactor">
    <cofactor evidence="1">
        <name>Zn(2+)</name>
        <dbReference type="ChEBI" id="CHEBI:29105"/>
    </cofactor>
</comment>
<proteinExistence type="predicted"/>
<dbReference type="InterPro" id="IPR001279">
    <property type="entry name" value="Metallo-B-lactamas"/>
</dbReference>
<organism evidence="6 7">
    <name type="scientific">Ligaoa zhengdingensis</name>
    <dbReference type="NCBI Taxonomy" id="2763658"/>
    <lineage>
        <taxon>Bacteria</taxon>
        <taxon>Bacillati</taxon>
        <taxon>Bacillota</taxon>
        <taxon>Clostridia</taxon>
        <taxon>Eubacteriales</taxon>
        <taxon>Oscillospiraceae</taxon>
        <taxon>Ligaoa</taxon>
    </lineage>
</organism>
<dbReference type="GO" id="GO:0046872">
    <property type="term" value="F:metal ion binding"/>
    <property type="evidence" value="ECO:0007669"/>
    <property type="project" value="UniProtKB-KW"/>
</dbReference>
<evidence type="ECO:0000256" key="2">
    <source>
        <dbReference type="ARBA" id="ARBA00022723"/>
    </source>
</evidence>
<evidence type="ECO:0000256" key="3">
    <source>
        <dbReference type="ARBA" id="ARBA00022801"/>
    </source>
</evidence>
<dbReference type="GO" id="GO:0016787">
    <property type="term" value="F:hydrolase activity"/>
    <property type="evidence" value="ECO:0007669"/>
    <property type="project" value="UniProtKB-KW"/>
</dbReference>
<keyword evidence="2" id="KW-0479">Metal-binding</keyword>
<evidence type="ECO:0000256" key="1">
    <source>
        <dbReference type="ARBA" id="ARBA00001947"/>
    </source>
</evidence>
<sequence>MKIESLVLCELETNCYIVSSEKNSCAIIDPASDAPEIIRFIDERGYTPRYILVTHPHHDHIGAVKELQAHYGAQVVISRIDNAIILDPMPMYGTKYLWKVKDKLFTADRLVEDGDEIVMDELTFRVLITPGHTAGGACYLCGDKLFSGDTLFEGTVGRCDLYSGDFNAMLRSVDRLAALPGDYDVYPGHGPATTMERERAHNEYIGMLENEGLY</sequence>
<evidence type="ECO:0000256" key="4">
    <source>
        <dbReference type="ARBA" id="ARBA00022833"/>
    </source>
</evidence>
<reference evidence="6" key="1">
    <citation type="submission" date="2020-08" db="EMBL/GenBank/DDBJ databases">
        <title>Genome public.</title>
        <authorList>
            <person name="Liu C."/>
            <person name="Sun Q."/>
        </authorList>
    </citation>
    <scope>NUCLEOTIDE SEQUENCE</scope>
    <source>
        <strain evidence="6">NSJ-31</strain>
    </source>
</reference>
<protein>
    <submittedName>
        <fullName evidence="6">MBL fold metallo-hydrolase</fullName>
    </submittedName>
</protein>
<dbReference type="Pfam" id="PF00753">
    <property type="entry name" value="Lactamase_B"/>
    <property type="match status" value="1"/>
</dbReference>
<gene>
    <name evidence="6" type="ORF">H8711_00055</name>
</gene>
<dbReference type="Proteomes" id="UP000653127">
    <property type="component" value="Unassembled WGS sequence"/>
</dbReference>
<dbReference type="InterPro" id="IPR051453">
    <property type="entry name" value="MBL_Glyoxalase_II"/>
</dbReference>